<proteinExistence type="predicted"/>
<evidence type="ECO:0000313" key="2">
    <source>
        <dbReference type="EMBL" id="PWO01089.1"/>
    </source>
</evidence>
<evidence type="ECO:0000313" key="3">
    <source>
        <dbReference type="Proteomes" id="UP000245946"/>
    </source>
</evidence>
<feature type="signal peptide" evidence="1">
    <location>
        <begin position="1"/>
        <end position="32"/>
    </location>
</feature>
<dbReference type="RefSeq" id="XP_025601367.1">
    <property type="nucleotide sequence ID" value="XM_025741250.1"/>
</dbReference>
<protein>
    <submittedName>
        <fullName evidence="2">Uncharacterized protein</fullName>
    </submittedName>
</protein>
<reference evidence="2 3" key="1">
    <citation type="journal article" date="2018" name="Mol. Biol. Evol.">
        <title>Broad Genomic Sampling Reveals a Smut Pathogenic Ancestry of the Fungal Clade Ustilaginomycotina.</title>
        <authorList>
            <person name="Kijpornyongpan T."/>
            <person name="Mondo S.J."/>
            <person name="Barry K."/>
            <person name="Sandor L."/>
            <person name="Lee J."/>
            <person name="Lipzen A."/>
            <person name="Pangilinan J."/>
            <person name="LaButti K."/>
            <person name="Hainaut M."/>
            <person name="Henrissat B."/>
            <person name="Grigoriev I.V."/>
            <person name="Spatafora J.W."/>
            <person name="Aime M.C."/>
        </authorList>
    </citation>
    <scope>NUCLEOTIDE SEQUENCE [LARGE SCALE GENOMIC DNA]</scope>
    <source>
        <strain evidence="2 3">MCA 4186</strain>
    </source>
</reference>
<keyword evidence="3" id="KW-1185">Reference proteome</keyword>
<dbReference type="Proteomes" id="UP000245946">
    <property type="component" value="Unassembled WGS sequence"/>
</dbReference>
<organism evidence="2 3">
    <name type="scientific">Tilletiopsis washingtonensis</name>
    <dbReference type="NCBI Taxonomy" id="58919"/>
    <lineage>
        <taxon>Eukaryota</taxon>
        <taxon>Fungi</taxon>
        <taxon>Dikarya</taxon>
        <taxon>Basidiomycota</taxon>
        <taxon>Ustilaginomycotina</taxon>
        <taxon>Exobasidiomycetes</taxon>
        <taxon>Entylomatales</taxon>
        <taxon>Entylomatales incertae sedis</taxon>
        <taxon>Tilletiopsis</taxon>
    </lineage>
</organism>
<dbReference type="GeneID" id="37268794"/>
<gene>
    <name evidence="2" type="ORF">FA09DRAFT_327053</name>
</gene>
<feature type="chain" id="PRO_5016312821" evidence="1">
    <location>
        <begin position="33"/>
        <end position="60"/>
    </location>
</feature>
<name>A0A316ZJ05_9BASI</name>
<evidence type="ECO:0000256" key="1">
    <source>
        <dbReference type="SAM" id="SignalP"/>
    </source>
</evidence>
<dbReference type="EMBL" id="KZ819283">
    <property type="protein sequence ID" value="PWO01089.1"/>
    <property type="molecule type" value="Genomic_DNA"/>
</dbReference>
<keyword evidence="1" id="KW-0732">Signal</keyword>
<dbReference type="AlphaFoldDB" id="A0A316ZJ05"/>
<sequence length="60" mass="6485">MLRHALHQGTWRAAAALGVLCLLCCTLTDCSALLAQVDARLHLCRGGVVVLGKRAFEQRP</sequence>
<accession>A0A316ZJ05</accession>